<proteinExistence type="predicted"/>
<keyword evidence="1" id="KW-0472">Membrane</keyword>
<dbReference type="InterPro" id="IPR008780">
    <property type="entry name" value="Plasmodium_Vir"/>
</dbReference>
<dbReference type="VEuPathDB" id="PlasmoDB:PVW1_110006500"/>
<protein>
    <submittedName>
        <fullName evidence="2">VIR protein</fullName>
    </submittedName>
</protein>
<accession>A0A564ZWK2</accession>
<gene>
    <name evidence="2" type="ORF">PVP01_1101100</name>
</gene>
<organism evidence="2 3">
    <name type="scientific">Plasmodium vivax</name>
    <name type="common">malaria parasite P. vivax</name>
    <dbReference type="NCBI Taxonomy" id="5855"/>
    <lineage>
        <taxon>Eukaryota</taxon>
        <taxon>Sar</taxon>
        <taxon>Alveolata</taxon>
        <taxon>Apicomplexa</taxon>
        <taxon>Aconoidasida</taxon>
        <taxon>Haemosporida</taxon>
        <taxon>Plasmodiidae</taxon>
        <taxon>Plasmodium</taxon>
        <taxon>Plasmodium (Plasmodium)</taxon>
    </lineage>
</organism>
<dbReference type="Pfam" id="PF05795">
    <property type="entry name" value="Plasmodium_Vir"/>
    <property type="match status" value="3"/>
</dbReference>
<reference evidence="3" key="1">
    <citation type="submission" date="2016-07" db="EMBL/GenBank/DDBJ databases">
        <authorList>
            <consortium name="Pathogen Informatics"/>
        </authorList>
    </citation>
    <scope>NUCLEOTIDE SEQUENCE [LARGE SCALE GENOMIC DNA]</scope>
</reference>
<name>A0A564ZWK2_PLAVI</name>
<dbReference type="VEuPathDB" id="PlasmoDB:PVX_115480"/>
<dbReference type="EMBL" id="LT635622">
    <property type="protein sequence ID" value="VUZ96757.1"/>
    <property type="molecule type" value="Genomic_DNA"/>
</dbReference>
<keyword evidence="1" id="KW-0812">Transmembrane</keyword>
<evidence type="ECO:0000313" key="3">
    <source>
        <dbReference type="Proteomes" id="UP000220605"/>
    </source>
</evidence>
<sequence>MSEDVIGYEKLIDKDSTLSKNDLFNFYKKFNSDCKTIKDELFCKDDLINGVNENVKDIFKKLMRNMNKLSKKNDEDYDIIDNGNYINKRCIYLKYWLYDIILANKIDESNISRLFHELSQNKGKVTSIDKKCEFYALKSREIKDIKKLYDYFVYFDGYKFVKNIINEKIFNNTYLDYLKGAIDVYEKSEIECSKNENTREYCSEFDEYIKRFIDKSVLYSLAEKISSEDVVTLIEKTLEPKSSLLKPSVQGVLEKRDIFLKEFPLKIFFESLNFAYSDNSNSFICNSLLKDKRNRSINMYKYCNILNVILHNWDHILKTFKSLINKKKCCEYLNYWLHSKLQDNKYRSEDIKFIYVAWDWINRTIPGDNHCEHKNFNVNGKDFKKKLELYIFLEFYDYIKEKLGNVDPDENDKYCDYIKDGFDLYYNMKSEAIRQTNRVYNDELFAFEKKFDNTKLCDLAQKCPYRCLGLIFDTKNKTLCPLQQEQSNDIKRETLEVLEKTKEFSENILQNFSEYKIYDEFSSKDDCYKYCNHCKNIYTFEKEYPGISDFCRMLVKNLYEIKNKNDRKNRCGYLYYWIYENAWRVFGDNWNKIHGKEPIDKLFNIGYTIINELKMKECFYDYDTEISLEEWREKKNLHDYFNNYTNIEEKVKSDGIENEKYCKYFIYIKKLYKKYRKKCCKYYDHDRYLNTCSDYFECDRTYYPNNFLCSLNCKMDELLHDSNKAVKNTRIEEQKNSANFNSEISTKSLDSGSTQDSQESIFNELMKDPFYISSLGGFTLLGTFMVFFLFYKFTPLGSRLNKTSSRGKEKIYNVTKEQRKKIIYNNSENQNVNIPKGRVRIAYQSS</sequence>
<evidence type="ECO:0000256" key="1">
    <source>
        <dbReference type="SAM" id="Phobius"/>
    </source>
</evidence>
<dbReference type="Proteomes" id="UP000220605">
    <property type="component" value="Chromosome 11"/>
</dbReference>
<dbReference type="OrthoDB" id="382814at2759"/>
<dbReference type="VEuPathDB" id="PlasmoDB:PVPAM_030005800"/>
<keyword evidence="1" id="KW-1133">Transmembrane helix</keyword>
<feature type="transmembrane region" description="Helical" evidence="1">
    <location>
        <begin position="770"/>
        <end position="791"/>
    </location>
</feature>
<evidence type="ECO:0000313" key="2">
    <source>
        <dbReference type="EMBL" id="VUZ96757.1"/>
    </source>
</evidence>
<dbReference type="VEuPathDB" id="PlasmoDB:PVP01_1101100"/>
<dbReference type="AlphaFoldDB" id="A0A564ZWK2"/>